<accession>A0A6A3CDH6</accession>
<evidence type="ECO:0000256" key="1">
    <source>
        <dbReference type="SAM" id="Phobius"/>
    </source>
</evidence>
<dbReference type="Proteomes" id="UP000436088">
    <property type="component" value="Unassembled WGS sequence"/>
</dbReference>
<name>A0A6A3CDH6_HIBSY</name>
<proteinExistence type="predicted"/>
<evidence type="ECO:0000313" key="3">
    <source>
        <dbReference type="Proteomes" id="UP000436088"/>
    </source>
</evidence>
<dbReference type="EMBL" id="VEPZ02000422">
    <property type="protein sequence ID" value="KAE8725488.1"/>
    <property type="molecule type" value="Genomic_DNA"/>
</dbReference>
<reference evidence="2" key="1">
    <citation type="submission" date="2019-09" db="EMBL/GenBank/DDBJ databases">
        <title>Draft genome information of white flower Hibiscus syriacus.</title>
        <authorList>
            <person name="Kim Y.-M."/>
        </authorList>
    </citation>
    <scope>NUCLEOTIDE SEQUENCE [LARGE SCALE GENOMIC DNA]</scope>
    <source>
        <strain evidence="2">YM2019G1</strain>
    </source>
</reference>
<evidence type="ECO:0000313" key="2">
    <source>
        <dbReference type="EMBL" id="KAE8725488.1"/>
    </source>
</evidence>
<keyword evidence="1" id="KW-0812">Transmembrane</keyword>
<sequence length="342" mass="37455">MPRHIEAKAELCGGRFLGGARYHGDWSWCTVCTLACVAELDEDSIDMLSADCPRLIINPKFSLFGFKGTEVPRDAFPDVALGDLFVKDIDPKTWDTRLAPKRAKNARQHQRRSEGVGDDKYRAKKALALASQATNHYMVKLMIEIYCGALIETEVSEVGADWVSSVTLASTAAAAAVPFLLSFFFALFLFPAPRIIPMNPYVDKAESDAAPSIRCFLFLSQFLCLPKPFLFLLCYLRFSSSAGSIVSPLEAVIEPLAGGTGFVDFLVYLPDSFCSTGFTAGLSFAVSALAGAVFSCVCSSEVELDTVWSLVTLSFTTEELQVALHQNRVHSRQISSVSLMYF</sequence>
<gene>
    <name evidence="2" type="ORF">F3Y22_tig00008706pilonHSYRG00077</name>
</gene>
<keyword evidence="3" id="KW-1185">Reference proteome</keyword>
<organism evidence="2 3">
    <name type="scientific">Hibiscus syriacus</name>
    <name type="common">Rose of Sharon</name>
    <dbReference type="NCBI Taxonomy" id="106335"/>
    <lineage>
        <taxon>Eukaryota</taxon>
        <taxon>Viridiplantae</taxon>
        <taxon>Streptophyta</taxon>
        <taxon>Embryophyta</taxon>
        <taxon>Tracheophyta</taxon>
        <taxon>Spermatophyta</taxon>
        <taxon>Magnoliopsida</taxon>
        <taxon>eudicotyledons</taxon>
        <taxon>Gunneridae</taxon>
        <taxon>Pentapetalae</taxon>
        <taxon>rosids</taxon>
        <taxon>malvids</taxon>
        <taxon>Malvales</taxon>
        <taxon>Malvaceae</taxon>
        <taxon>Malvoideae</taxon>
        <taxon>Hibiscus</taxon>
    </lineage>
</organism>
<feature type="transmembrane region" description="Helical" evidence="1">
    <location>
        <begin position="172"/>
        <end position="196"/>
    </location>
</feature>
<keyword evidence="1" id="KW-1133">Transmembrane helix</keyword>
<protein>
    <submittedName>
        <fullName evidence="2">Uncharacterized protein</fullName>
    </submittedName>
</protein>
<dbReference type="AlphaFoldDB" id="A0A6A3CDH6"/>
<keyword evidence="1" id="KW-0472">Membrane</keyword>
<comment type="caution">
    <text evidence="2">The sequence shown here is derived from an EMBL/GenBank/DDBJ whole genome shotgun (WGS) entry which is preliminary data.</text>
</comment>